<gene>
    <name evidence="2" type="ORF">CVT24_003150</name>
</gene>
<feature type="coiled-coil region" evidence="1">
    <location>
        <begin position="69"/>
        <end position="103"/>
    </location>
</feature>
<dbReference type="AlphaFoldDB" id="A0A409VNK5"/>
<organism evidence="2 3">
    <name type="scientific">Panaeolus cyanescens</name>
    <dbReference type="NCBI Taxonomy" id="181874"/>
    <lineage>
        <taxon>Eukaryota</taxon>
        <taxon>Fungi</taxon>
        <taxon>Dikarya</taxon>
        <taxon>Basidiomycota</taxon>
        <taxon>Agaricomycotina</taxon>
        <taxon>Agaricomycetes</taxon>
        <taxon>Agaricomycetidae</taxon>
        <taxon>Agaricales</taxon>
        <taxon>Agaricineae</taxon>
        <taxon>Galeropsidaceae</taxon>
        <taxon>Panaeolus</taxon>
    </lineage>
</organism>
<comment type="caution">
    <text evidence="2">The sequence shown here is derived from an EMBL/GenBank/DDBJ whole genome shotgun (WGS) entry which is preliminary data.</text>
</comment>
<evidence type="ECO:0000313" key="3">
    <source>
        <dbReference type="Proteomes" id="UP000284842"/>
    </source>
</evidence>
<proteinExistence type="predicted"/>
<accession>A0A409VNK5</accession>
<evidence type="ECO:0000313" key="2">
    <source>
        <dbReference type="EMBL" id="PPQ67844.1"/>
    </source>
</evidence>
<keyword evidence="1" id="KW-0175">Coiled coil</keyword>
<dbReference type="EMBL" id="NHTK01006019">
    <property type="protein sequence ID" value="PPQ67844.1"/>
    <property type="molecule type" value="Genomic_DNA"/>
</dbReference>
<protein>
    <recommendedName>
        <fullName evidence="4">F-box domain-containing protein</fullName>
    </recommendedName>
</protein>
<dbReference type="InParanoid" id="A0A409VNK5"/>
<dbReference type="OrthoDB" id="2269034at2759"/>
<sequence>MQSTGETSQYGFTEAVEFGAQHPTHDKVPWLNEEWKSSYPITLPKDFIEYLDSNNPVPPSVYSLAKELKGAARLQIQKEEREIQLLEDQLAQSRNRLESLKKSSCAYDVILSPFRRVPHDILHNVALYHRPSEHPPCHNEAVFPVYMAPTLHTPTILSHTSAQWRSTVLSMPSLWQFMCIDCTVWGKASLEPLVWHIERFESLSKGQDLCILLDDWARCKLPNKELLDSETAAHHGLRSVLDWILVTWTQATKRLTKFMVRPFDHTEVLVSLNDYYRKHRSVQLPNVDTFMLVQGDEFADWSCNYNVDTRHLWALSELFPNTRRLWFEKQSHIGDFLPRGFHHGVYPEKGFPPAFKTLTSVYFSPQIRLEYRDFITLLDACPRLEWASLPICLIMSVADSLTAVIDITHHSLKELSLAIRAFCNAYIPQLFERLRFPNLLQLYLDFDANIISLLESTLAHDGRYNPKLFKYTFPSVRTLRVYASGELWRRAHLKLSGVFPLLFSIPSVVEFSLASHNPQHITSILDLINNTNQGNTPVFPNLRYLNIGLELEDDSTSVQVDSVEGAFTGALLGTPGPLGSSIKTGDALTLGRLAASIKHRVRLIGDFQKHRFEALEQILQRDYNIDITFELLQSPFPRDYHCLISQVPYNVSYSD</sequence>
<reference evidence="2 3" key="1">
    <citation type="journal article" date="2018" name="Evol. Lett.">
        <title>Horizontal gene cluster transfer increased hallucinogenic mushroom diversity.</title>
        <authorList>
            <person name="Reynolds H.T."/>
            <person name="Vijayakumar V."/>
            <person name="Gluck-Thaler E."/>
            <person name="Korotkin H.B."/>
            <person name="Matheny P.B."/>
            <person name="Slot J.C."/>
        </authorList>
    </citation>
    <scope>NUCLEOTIDE SEQUENCE [LARGE SCALE GENOMIC DNA]</scope>
    <source>
        <strain evidence="2 3">2629</strain>
    </source>
</reference>
<dbReference type="Proteomes" id="UP000284842">
    <property type="component" value="Unassembled WGS sequence"/>
</dbReference>
<evidence type="ECO:0008006" key="4">
    <source>
        <dbReference type="Google" id="ProtNLM"/>
    </source>
</evidence>
<evidence type="ECO:0000256" key="1">
    <source>
        <dbReference type="SAM" id="Coils"/>
    </source>
</evidence>
<name>A0A409VNK5_9AGAR</name>
<keyword evidence="3" id="KW-1185">Reference proteome</keyword>